<gene>
    <name evidence="2" type="ORF">PPAR1163_LOCUS13137</name>
</gene>
<proteinExistence type="predicted"/>
<dbReference type="Gene3D" id="1.20.1050.130">
    <property type="match status" value="1"/>
</dbReference>
<feature type="region of interest" description="Disordered" evidence="1">
    <location>
        <begin position="125"/>
        <end position="193"/>
    </location>
</feature>
<name>A0A7S1U229_9STRA</name>
<evidence type="ECO:0000313" key="2">
    <source>
        <dbReference type="EMBL" id="CAD9254769.1"/>
    </source>
</evidence>
<dbReference type="EMBL" id="HBGJ01020251">
    <property type="protein sequence ID" value="CAD9254769.1"/>
    <property type="molecule type" value="Transcribed_RNA"/>
</dbReference>
<organism evidence="2">
    <name type="scientific">Phaeomonas parva</name>
    <dbReference type="NCBI Taxonomy" id="124430"/>
    <lineage>
        <taxon>Eukaryota</taxon>
        <taxon>Sar</taxon>
        <taxon>Stramenopiles</taxon>
        <taxon>Ochrophyta</taxon>
        <taxon>Pinguiophyceae</taxon>
        <taxon>Pinguiochrysidales</taxon>
        <taxon>Pinguiochrysidaceae</taxon>
        <taxon>Phaeomonas</taxon>
    </lineage>
</organism>
<protein>
    <submittedName>
        <fullName evidence="2">Uncharacterized protein</fullName>
    </submittedName>
</protein>
<feature type="compositionally biased region" description="Basic residues" evidence="1">
    <location>
        <begin position="168"/>
        <end position="193"/>
    </location>
</feature>
<reference evidence="2" key="1">
    <citation type="submission" date="2021-01" db="EMBL/GenBank/DDBJ databases">
        <authorList>
            <person name="Corre E."/>
            <person name="Pelletier E."/>
            <person name="Niang G."/>
            <person name="Scheremetjew M."/>
            <person name="Finn R."/>
            <person name="Kale V."/>
            <person name="Holt S."/>
            <person name="Cochrane G."/>
            <person name="Meng A."/>
            <person name="Brown T."/>
            <person name="Cohen L."/>
        </authorList>
    </citation>
    <scope>NUCLEOTIDE SEQUENCE</scope>
    <source>
        <strain evidence="2">CCMP2877</strain>
    </source>
</reference>
<evidence type="ECO:0000256" key="1">
    <source>
        <dbReference type="SAM" id="MobiDB-lite"/>
    </source>
</evidence>
<accession>A0A7S1U229</accession>
<dbReference type="InterPro" id="IPR036282">
    <property type="entry name" value="Glutathione-S-Trfase_C_sf"/>
</dbReference>
<sequence>MSDKAMEILAALAGAPSAPAAGDNVAARQLLRAAPAPFGVESATQEALVSQWLSWCSGVAVAGAAPLLNAALETTPYLTGYALSGADLFVFMHLVSAPEFGAGAVSVVGMLAALPRGTAAPAAPAAAAAAPADDGGKKGKKNKKGAEDKATPSGGAQESKAGGEAGGKKAKKEKKSKKDKKDKKEKKRKKEKA</sequence>
<dbReference type="AlphaFoldDB" id="A0A7S1U229"/>
<dbReference type="SUPFAM" id="SSF47616">
    <property type="entry name" value="GST C-terminal domain-like"/>
    <property type="match status" value="1"/>
</dbReference>